<feature type="domain" description="Gfo/Idh/MocA-like oxidoreductase N-terminal" evidence="1">
    <location>
        <begin position="3"/>
        <end position="116"/>
    </location>
</feature>
<organism evidence="3 4">
    <name type="scientific">Blautia ammoniilytica</name>
    <dbReference type="NCBI Taxonomy" id="2981782"/>
    <lineage>
        <taxon>Bacteria</taxon>
        <taxon>Bacillati</taxon>
        <taxon>Bacillota</taxon>
        <taxon>Clostridia</taxon>
        <taxon>Lachnospirales</taxon>
        <taxon>Lachnospiraceae</taxon>
        <taxon>Blautia</taxon>
    </lineage>
</organism>
<keyword evidence="4" id="KW-1185">Reference proteome</keyword>
<name>A0ABT2TT51_9FIRM</name>
<dbReference type="Pfam" id="PF01408">
    <property type="entry name" value="GFO_IDH_MocA"/>
    <property type="match status" value="1"/>
</dbReference>
<evidence type="ECO:0000259" key="1">
    <source>
        <dbReference type="Pfam" id="PF01408"/>
    </source>
</evidence>
<comment type="caution">
    <text evidence="3">The sequence shown here is derived from an EMBL/GenBank/DDBJ whole genome shotgun (WGS) entry which is preliminary data.</text>
</comment>
<feature type="domain" description="GFO/IDH/MocA-like oxidoreductase" evidence="2">
    <location>
        <begin position="128"/>
        <end position="288"/>
    </location>
</feature>
<dbReference type="EMBL" id="JAOQJL010000013">
    <property type="protein sequence ID" value="MCU6765418.1"/>
    <property type="molecule type" value="Genomic_DNA"/>
</dbReference>
<gene>
    <name evidence="3" type="ORF">OCV61_08320</name>
</gene>
<dbReference type="PANTHER" id="PTHR43249">
    <property type="entry name" value="UDP-N-ACETYL-2-AMINO-2-DEOXY-D-GLUCURONATE OXIDASE"/>
    <property type="match status" value="1"/>
</dbReference>
<dbReference type="RefSeq" id="WP_158421446.1">
    <property type="nucleotide sequence ID" value="NZ_JAOQJL010000013.1"/>
</dbReference>
<dbReference type="PANTHER" id="PTHR43249:SF1">
    <property type="entry name" value="D-GLUCOSIDE 3-DEHYDROGENASE"/>
    <property type="match status" value="1"/>
</dbReference>
<dbReference type="InterPro" id="IPR055170">
    <property type="entry name" value="GFO_IDH_MocA-like_dom"/>
</dbReference>
<dbReference type="Gene3D" id="3.30.360.10">
    <property type="entry name" value="Dihydrodipicolinate Reductase, domain 2"/>
    <property type="match status" value="1"/>
</dbReference>
<dbReference type="InterPro" id="IPR052515">
    <property type="entry name" value="Gfo/Idh/MocA_Oxidoreductase"/>
</dbReference>
<protein>
    <submittedName>
        <fullName evidence="3">Gfo/Idh/MocA family oxidoreductase</fullName>
    </submittedName>
</protein>
<evidence type="ECO:0000259" key="2">
    <source>
        <dbReference type="Pfam" id="PF22725"/>
    </source>
</evidence>
<dbReference type="Proteomes" id="UP001652409">
    <property type="component" value="Unassembled WGS sequence"/>
</dbReference>
<dbReference type="SUPFAM" id="SSF51735">
    <property type="entry name" value="NAD(P)-binding Rossmann-fold domains"/>
    <property type="match status" value="1"/>
</dbReference>
<dbReference type="InterPro" id="IPR000683">
    <property type="entry name" value="Gfo/Idh/MocA-like_OxRdtase_N"/>
</dbReference>
<sequence>MMKAGIIGTGFAAEVHMKALRACNVSVDVVMSQKEEHAKAFAKKWGIPKWVTSVEAIMESEADVIHICTPPATHGTLVKSALDAGKHVLCEKPLSLSQTEAKDLAEQAAMSGKICGMVLNVRYHMACRRAKELVENGMIGRPILIHGTYLQEFGALPAPYDWRYHPETGGEMRAVSEIGTHWFDIAEYISGQRIKEVSALFACYTPHRILKDGMMYPDKASEKANETGRKVQASASLDGDKIEVTSEDAAIIQMKFENQALGSVVLSEVSPGRGNHLSLEITGTDGNIWWNEEENNQLFTARKGEGIRKEVFAFGNGFSETFIQMFEAFYQAVQEGRSGETYPDFARGARIARICQGVLESVRTGGAWINVE</sequence>
<evidence type="ECO:0000313" key="3">
    <source>
        <dbReference type="EMBL" id="MCU6765418.1"/>
    </source>
</evidence>
<dbReference type="SUPFAM" id="SSF55347">
    <property type="entry name" value="Glyceraldehyde-3-phosphate dehydrogenase-like, C-terminal domain"/>
    <property type="match status" value="1"/>
</dbReference>
<dbReference type="InterPro" id="IPR036291">
    <property type="entry name" value="NAD(P)-bd_dom_sf"/>
</dbReference>
<proteinExistence type="predicted"/>
<reference evidence="3 4" key="1">
    <citation type="journal article" date="2021" name="ISME Commun">
        <title>Automated analysis of genomic sequences facilitates high-throughput and comprehensive description of bacteria.</title>
        <authorList>
            <person name="Hitch T.C.A."/>
        </authorList>
    </citation>
    <scope>NUCLEOTIDE SEQUENCE [LARGE SCALE GENOMIC DNA]</scope>
    <source>
        <strain evidence="3 4">Sanger_23</strain>
    </source>
</reference>
<dbReference type="Gene3D" id="3.40.50.720">
    <property type="entry name" value="NAD(P)-binding Rossmann-like Domain"/>
    <property type="match status" value="1"/>
</dbReference>
<dbReference type="Pfam" id="PF22725">
    <property type="entry name" value="GFO_IDH_MocA_C3"/>
    <property type="match status" value="1"/>
</dbReference>
<accession>A0ABT2TT51</accession>
<evidence type="ECO:0000313" key="4">
    <source>
        <dbReference type="Proteomes" id="UP001652409"/>
    </source>
</evidence>